<dbReference type="PANTHER" id="PTHR10612">
    <property type="entry name" value="APOLIPOPROTEIN D"/>
    <property type="match status" value="1"/>
</dbReference>
<evidence type="ECO:0000313" key="4">
    <source>
        <dbReference type="EMBL" id="MPL71962.1"/>
    </source>
</evidence>
<reference evidence="4" key="1">
    <citation type="submission" date="2019-08" db="EMBL/GenBank/DDBJ databases">
        <authorList>
            <person name="Kucharzyk K."/>
            <person name="Murdoch R.W."/>
            <person name="Higgins S."/>
            <person name="Loffler F."/>
        </authorList>
    </citation>
    <scope>NUCLEOTIDE SEQUENCE</scope>
</reference>
<evidence type="ECO:0000256" key="2">
    <source>
        <dbReference type="PIRNR" id="PIRNR036893"/>
    </source>
</evidence>
<dbReference type="InterPro" id="IPR012674">
    <property type="entry name" value="Calycin"/>
</dbReference>
<dbReference type="PRINTS" id="PR01171">
    <property type="entry name" value="BCTLIPOCALIN"/>
</dbReference>
<accession>A0A644U0J1</accession>
<dbReference type="SUPFAM" id="SSF50814">
    <property type="entry name" value="Lipocalins"/>
    <property type="match status" value="1"/>
</dbReference>
<dbReference type="InterPro" id="IPR002446">
    <property type="entry name" value="Lipocalin_bac"/>
</dbReference>
<dbReference type="InterPro" id="IPR022271">
    <property type="entry name" value="Lipocalin_ApoD"/>
</dbReference>
<comment type="similarity">
    <text evidence="1 2">Belongs to the calycin superfamily. Lipocalin family.</text>
</comment>
<dbReference type="InterPro" id="IPR047202">
    <property type="entry name" value="Lipocalin_Blc-like_dom"/>
</dbReference>
<keyword evidence="4" id="KW-0449">Lipoprotein</keyword>
<dbReference type="GO" id="GO:0006950">
    <property type="term" value="P:response to stress"/>
    <property type="evidence" value="ECO:0007669"/>
    <property type="project" value="UniProtKB-ARBA"/>
</dbReference>
<sequence>MKFSAMITLAGILLLGCRAQDRTPTEVGNVDLEKYAGLWYDIASFPQRFQKGCHCTVAEYGLNADGTVSVTNRCRKGGYHEKESSVTGKAFVVKGSNNTKLRVQFFWPFRGDYWIVMLDPGYRWAVVSSPKKDYLWILSRTPSMDEGEYSSIVNILAKEGYDTGRLVRTPQECR</sequence>
<comment type="caution">
    <text evidence="4">The sequence shown here is derived from an EMBL/GenBank/DDBJ whole genome shotgun (WGS) entry which is preliminary data.</text>
</comment>
<dbReference type="EMBL" id="VSSQ01000062">
    <property type="protein sequence ID" value="MPL71962.1"/>
    <property type="molecule type" value="Genomic_DNA"/>
</dbReference>
<dbReference type="PIRSF" id="PIRSF036893">
    <property type="entry name" value="Lipocalin_ApoD"/>
    <property type="match status" value="1"/>
</dbReference>
<dbReference type="CDD" id="cd19438">
    <property type="entry name" value="lipocalin_Blc-like"/>
    <property type="match status" value="1"/>
</dbReference>
<name>A0A644U0J1_9ZZZZ</name>
<dbReference type="AlphaFoldDB" id="A0A644U0J1"/>
<organism evidence="4">
    <name type="scientific">bioreactor metagenome</name>
    <dbReference type="NCBI Taxonomy" id="1076179"/>
    <lineage>
        <taxon>unclassified sequences</taxon>
        <taxon>metagenomes</taxon>
        <taxon>ecological metagenomes</taxon>
    </lineage>
</organism>
<dbReference type="InterPro" id="IPR000566">
    <property type="entry name" value="Lipocln_cytosolic_FA-bd_dom"/>
</dbReference>
<dbReference type="Pfam" id="PF08212">
    <property type="entry name" value="Lipocalin_2"/>
    <property type="match status" value="1"/>
</dbReference>
<dbReference type="Gene3D" id="2.40.128.20">
    <property type="match status" value="1"/>
</dbReference>
<evidence type="ECO:0000259" key="3">
    <source>
        <dbReference type="Pfam" id="PF08212"/>
    </source>
</evidence>
<dbReference type="PANTHER" id="PTHR10612:SF34">
    <property type="entry name" value="APOLIPOPROTEIN D"/>
    <property type="match status" value="1"/>
</dbReference>
<proteinExistence type="inferred from homology"/>
<evidence type="ECO:0000256" key="1">
    <source>
        <dbReference type="ARBA" id="ARBA00006889"/>
    </source>
</evidence>
<protein>
    <submittedName>
        <fullName evidence="4">Outer membrane lipoprotein Blc</fullName>
    </submittedName>
</protein>
<feature type="domain" description="Lipocalin/cytosolic fatty-acid binding" evidence="3">
    <location>
        <begin position="30"/>
        <end position="171"/>
    </location>
</feature>
<gene>
    <name evidence="4" type="primary">blc_2</name>
    <name evidence="4" type="ORF">SDC9_17741</name>
</gene>
<dbReference type="PROSITE" id="PS51257">
    <property type="entry name" value="PROKAR_LIPOPROTEIN"/>
    <property type="match status" value="1"/>
</dbReference>